<dbReference type="InterPro" id="IPR051081">
    <property type="entry name" value="HTH_MetalResp_TranReg"/>
</dbReference>
<proteinExistence type="predicted"/>
<dbReference type="PANTHER" id="PTHR33154:SF18">
    <property type="entry name" value="ARSENICAL RESISTANCE OPERON REPRESSOR"/>
    <property type="match status" value="1"/>
</dbReference>
<protein>
    <submittedName>
        <fullName evidence="5">Winged helix-turn-helix transcriptional regulator</fullName>
    </submittedName>
</protein>
<dbReference type="Pfam" id="PF01022">
    <property type="entry name" value="HTH_5"/>
    <property type="match status" value="1"/>
</dbReference>
<organism evidence="5 6">
    <name type="scientific">Campylobacter canadensis</name>
    <dbReference type="NCBI Taxonomy" id="449520"/>
    <lineage>
        <taxon>Bacteria</taxon>
        <taxon>Pseudomonadati</taxon>
        <taxon>Campylobacterota</taxon>
        <taxon>Epsilonproteobacteria</taxon>
        <taxon>Campylobacterales</taxon>
        <taxon>Campylobacteraceae</taxon>
        <taxon>Campylobacter</taxon>
    </lineage>
</organism>
<dbReference type="EMBL" id="JACGBB010000020">
    <property type="protein sequence ID" value="MBZ7987953.1"/>
    <property type="molecule type" value="Genomic_DNA"/>
</dbReference>
<dbReference type="InterPro" id="IPR036390">
    <property type="entry name" value="WH_DNA-bd_sf"/>
</dbReference>
<evidence type="ECO:0000259" key="4">
    <source>
        <dbReference type="PROSITE" id="PS50987"/>
    </source>
</evidence>
<dbReference type="Proteomes" id="UP000786183">
    <property type="component" value="Unassembled WGS sequence"/>
</dbReference>
<name>A0ABS7WT65_9BACT</name>
<dbReference type="SUPFAM" id="SSF46785">
    <property type="entry name" value="Winged helix' DNA-binding domain"/>
    <property type="match status" value="1"/>
</dbReference>
<dbReference type="CDD" id="cd00090">
    <property type="entry name" value="HTH_ARSR"/>
    <property type="match status" value="1"/>
</dbReference>
<evidence type="ECO:0000313" key="6">
    <source>
        <dbReference type="Proteomes" id="UP000786183"/>
    </source>
</evidence>
<dbReference type="PANTHER" id="PTHR33154">
    <property type="entry name" value="TRANSCRIPTIONAL REGULATOR, ARSR FAMILY"/>
    <property type="match status" value="1"/>
</dbReference>
<evidence type="ECO:0000256" key="1">
    <source>
        <dbReference type="ARBA" id="ARBA00023015"/>
    </source>
</evidence>
<comment type="caution">
    <text evidence="5">The sequence shown here is derived from an EMBL/GenBank/DDBJ whole genome shotgun (WGS) entry which is preliminary data.</text>
</comment>
<keyword evidence="2" id="KW-0238">DNA-binding</keyword>
<keyword evidence="1" id="KW-0805">Transcription regulation</keyword>
<evidence type="ECO:0000313" key="5">
    <source>
        <dbReference type="EMBL" id="MBZ7987953.1"/>
    </source>
</evidence>
<sequence>MKELLNYTAAINDEVRLQLLAFLHLHKKLCVCELCESFNMIQSRISRHLKILKNANLLISTRNKAYIYYEINYENKHINVFLSLINDFDLKLPKLKKIECKD</sequence>
<evidence type="ECO:0000256" key="2">
    <source>
        <dbReference type="ARBA" id="ARBA00023125"/>
    </source>
</evidence>
<dbReference type="Gene3D" id="1.10.10.10">
    <property type="entry name" value="Winged helix-like DNA-binding domain superfamily/Winged helix DNA-binding domain"/>
    <property type="match status" value="1"/>
</dbReference>
<dbReference type="SMART" id="SM00418">
    <property type="entry name" value="HTH_ARSR"/>
    <property type="match status" value="1"/>
</dbReference>
<accession>A0ABS7WT65</accession>
<dbReference type="RefSeq" id="WP_172233111.1">
    <property type="nucleotide sequence ID" value="NZ_CP035946.1"/>
</dbReference>
<dbReference type="NCBIfam" id="NF033788">
    <property type="entry name" value="HTH_metalloreg"/>
    <property type="match status" value="1"/>
</dbReference>
<reference evidence="5 6" key="1">
    <citation type="submission" date="2020-07" db="EMBL/GenBank/DDBJ databases">
        <title>Transfer of Campylobacter canadensis to the novel genus Avispirillum gen. nov., that also includes two novel species recovered from migratory waterfowl: Avispirillum anseris sp. nov. and Avispirillum brantae sp. nov.</title>
        <authorList>
            <person name="Miller W.G."/>
            <person name="Chapman M.H."/>
            <person name="Yee E."/>
            <person name="Inglis G.D."/>
        </authorList>
    </citation>
    <scope>NUCLEOTIDE SEQUENCE [LARGE SCALE GENOMIC DNA]</scope>
    <source>
        <strain evidence="5 6">L283</strain>
    </source>
</reference>
<keyword evidence="3" id="KW-0804">Transcription</keyword>
<gene>
    <name evidence="5" type="ORF">AVCANL283_07575</name>
</gene>
<keyword evidence="6" id="KW-1185">Reference proteome</keyword>
<dbReference type="InterPro" id="IPR011991">
    <property type="entry name" value="ArsR-like_HTH"/>
</dbReference>
<dbReference type="PRINTS" id="PR00778">
    <property type="entry name" value="HTHARSR"/>
</dbReference>
<dbReference type="PROSITE" id="PS50987">
    <property type="entry name" value="HTH_ARSR_2"/>
    <property type="match status" value="1"/>
</dbReference>
<dbReference type="InterPro" id="IPR036388">
    <property type="entry name" value="WH-like_DNA-bd_sf"/>
</dbReference>
<evidence type="ECO:0000256" key="3">
    <source>
        <dbReference type="ARBA" id="ARBA00023163"/>
    </source>
</evidence>
<feature type="domain" description="HTH arsR-type" evidence="4">
    <location>
        <begin position="1"/>
        <end position="93"/>
    </location>
</feature>
<dbReference type="InterPro" id="IPR001845">
    <property type="entry name" value="HTH_ArsR_DNA-bd_dom"/>
</dbReference>